<dbReference type="InterPro" id="IPR023209">
    <property type="entry name" value="DAO"/>
</dbReference>
<evidence type="ECO:0000256" key="6">
    <source>
        <dbReference type="ARBA" id="ARBA00023002"/>
    </source>
</evidence>
<feature type="binding site" evidence="7">
    <location>
        <begin position="46"/>
        <end position="47"/>
    </location>
    <ligand>
        <name>FAD</name>
        <dbReference type="ChEBI" id="CHEBI:57692"/>
    </ligand>
</feature>
<evidence type="ECO:0000256" key="3">
    <source>
        <dbReference type="ARBA" id="ARBA00006730"/>
    </source>
</evidence>
<dbReference type="OrthoDB" id="2015447at2759"/>
<dbReference type="SUPFAM" id="SSF51971">
    <property type="entry name" value="Nucleotide-binding domain"/>
    <property type="match status" value="1"/>
</dbReference>
<feature type="domain" description="FAD dependent oxidoreductase" evidence="8">
    <location>
        <begin position="9"/>
        <end position="323"/>
    </location>
</feature>
<feature type="binding site" evidence="7">
    <location>
        <position position="224"/>
    </location>
    <ligand>
        <name>D-dopa</name>
        <dbReference type="ChEBI" id="CHEBI:149689"/>
    </ligand>
</feature>
<dbReference type="InterPro" id="IPR006076">
    <property type="entry name" value="FAD-dep_OxRdtase"/>
</dbReference>
<dbReference type="EC" id="1.4.3.1" evidence="9"/>
<protein>
    <submittedName>
        <fullName evidence="9">DDO</fullName>
        <ecNumber evidence="9">1.4.3.1</ecNumber>
    </submittedName>
</protein>
<dbReference type="PANTHER" id="PTHR11530:SF11">
    <property type="entry name" value="D-ASPARTATE OXIDASE"/>
    <property type="match status" value="1"/>
</dbReference>
<dbReference type="AlphaFoldDB" id="A0A6J8DKN6"/>
<comment type="similarity">
    <text evidence="3">Belongs to the DAMOX/DASOX family.</text>
</comment>
<dbReference type="Gene3D" id="3.40.50.720">
    <property type="entry name" value="NAD(P)-binding Rossmann-like Domain"/>
    <property type="match status" value="1"/>
</dbReference>
<evidence type="ECO:0000256" key="2">
    <source>
        <dbReference type="ARBA" id="ARBA00004253"/>
    </source>
</evidence>
<name>A0A6J8DKN6_MYTCO</name>
<feature type="binding site" evidence="7">
    <location>
        <position position="309"/>
    </location>
    <ligand>
        <name>D-dopa</name>
        <dbReference type="ChEBI" id="CHEBI:149689"/>
    </ligand>
</feature>
<evidence type="ECO:0000256" key="4">
    <source>
        <dbReference type="ARBA" id="ARBA00022630"/>
    </source>
</evidence>
<dbReference type="Proteomes" id="UP000507470">
    <property type="component" value="Unassembled WGS sequence"/>
</dbReference>
<dbReference type="EMBL" id="CACVKT020007640">
    <property type="protein sequence ID" value="CAC5409168.1"/>
    <property type="molecule type" value="Genomic_DNA"/>
</dbReference>
<dbReference type="Pfam" id="PF01266">
    <property type="entry name" value="DAO"/>
    <property type="match status" value="1"/>
</dbReference>
<evidence type="ECO:0000256" key="5">
    <source>
        <dbReference type="ARBA" id="ARBA00022827"/>
    </source>
</evidence>
<keyword evidence="10" id="KW-1185">Reference proteome</keyword>
<proteinExistence type="inferred from homology"/>
<dbReference type="Gene3D" id="3.30.9.10">
    <property type="entry name" value="D-Amino Acid Oxidase, subunit A, domain 2"/>
    <property type="match status" value="1"/>
</dbReference>
<accession>A0A6J8DKN6</accession>
<feature type="binding site" evidence="7">
    <location>
        <position position="279"/>
    </location>
    <ligand>
        <name>D-dopa</name>
        <dbReference type="ChEBI" id="CHEBI:149689"/>
    </ligand>
</feature>
<evidence type="ECO:0000313" key="10">
    <source>
        <dbReference type="Proteomes" id="UP000507470"/>
    </source>
</evidence>
<dbReference type="GO" id="GO:0071949">
    <property type="term" value="F:FAD binding"/>
    <property type="evidence" value="ECO:0007669"/>
    <property type="project" value="InterPro"/>
</dbReference>
<organism evidence="9 10">
    <name type="scientific">Mytilus coruscus</name>
    <name type="common">Sea mussel</name>
    <dbReference type="NCBI Taxonomy" id="42192"/>
    <lineage>
        <taxon>Eukaryota</taxon>
        <taxon>Metazoa</taxon>
        <taxon>Spiralia</taxon>
        <taxon>Lophotrochozoa</taxon>
        <taxon>Mollusca</taxon>
        <taxon>Bivalvia</taxon>
        <taxon>Autobranchia</taxon>
        <taxon>Pteriomorphia</taxon>
        <taxon>Mytilida</taxon>
        <taxon>Mytiloidea</taxon>
        <taxon>Mytilidae</taxon>
        <taxon>Mytilinae</taxon>
        <taxon>Mytilus</taxon>
    </lineage>
</organism>
<keyword evidence="5 7" id="KW-0274">FAD</keyword>
<evidence type="ECO:0000259" key="8">
    <source>
        <dbReference type="Pfam" id="PF01266"/>
    </source>
</evidence>
<comment type="subcellular location">
    <subcellularLocation>
        <location evidence="2">Peroxisome matrix</location>
    </subcellularLocation>
</comment>
<dbReference type="GO" id="GO:0008445">
    <property type="term" value="F:D-aspartate oxidase activity"/>
    <property type="evidence" value="ECO:0007669"/>
    <property type="project" value="UniProtKB-EC"/>
</dbReference>
<comment type="cofactor">
    <cofactor evidence="1 7">
        <name>FAD</name>
        <dbReference type="ChEBI" id="CHEBI:57692"/>
    </cofactor>
</comment>
<reference evidence="9 10" key="1">
    <citation type="submission" date="2020-06" db="EMBL/GenBank/DDBJ databases">
        <authorList>
            <person name="Li R."/>
            <person name="Bekaert M."/>
        </authorList>
    </citation>
    <scope>NUCLEOTIDE SEQUENCE [LARGE SCALE GENOMIC DNA]</scope>
    <source>
        <strain evidence="10">wild</strain>
    </source>
</reference>
<dbReference type="PIRSF" id="PIRSF000189">
    <property type="entry name" value="D-aa_oxidase"/>
    <property type="match status" value="1"/>
</dbReference>
<dbReference type="SUPFAM" id="SSF54373">
    <property type="entry name" value="FAD-linked reductases, C-terminal domain"/>
    <property type="match status" value="1"/>
</dbReference>
<dbReference type="GO" id="GO:0005782">
    <property type="term" value="C:peroxisomal matrix"/>
    <property type="evidence" value="ECO:0007669"/>
    <property type="project" value="UniProtKB-SubCell"/>
</dbReference>
<keyword evidence="6 9" id="KW-0560">Oxidoreductase</keyword>
<keyword evidence="4" id="KW-0285">Flavoprotein</keyword>
<evidence type="ECO:0000256" key="7">
    <source>
        <dbReference type="PIRSR" id="PIRSR000189-1"/>
    </source>
</evidence>
<sequence length="341" mass="38556">MDNNQRKSIAVLGAGVVGLSSAINIQKLYPRAEVTIIADKFNSDTTSDGAAGIFRPTSIKTNGDTAIIRKWCKDSFKWYHSIWKSEEAPTAGVHRVGGYLYGREECEDHTPLYCYETRKLSKDELSFLPGEPRYGYFTDTLMIECRRYLPWLLQWFHKNGGKTRVEKIESLSQIVNQYDIYVNCLGLGARELFEDKEMFPVRGHLIRVQAPWVMNAYFADSSTYIYPGQDDVVLGGTRHVGEESLDYSENTFNDVLHRCYQILPGLKSAPIVRKWVGIRPHRTSIRTEIELKKVDGHIMKVVHNVGHGGDGVALSWGSAITATKLVTQILYSDVTIARSKL</sequence>
<dbReference type="GO" id="GO:0019478">
    <property type="term" value="P:D-amino acid catabolic process"/>
    <property type="evidence" value="ECO:0007669"/>
    <property type="project" value="TreeGrafter"/>
</dbReference>
<dbReference type="PANTHER" id="PTHR11530">
    <property type="entry name" value="D-AMINO ACID OXIDASE"/>
    <property type="match status" value="1"/>
</dbReference>
<evidence type="ECO:0000313" key="9">
    <source>
        <dbReference type="EMBL" id="CAC5409168.1"/>
    </source>
</evidence>
<gene>
    <name evidence="9" type="ORF">MCOR_42493</name>
</gene>
<evidence type="ECO:0000256" key="1">
    <source>
        <dbReference type="ARBA" id="ARBA00001974"/>
    </source>
</evidence>